<dbReference type="AlphaFoldDB" id="A0A166XYI8"/>
<accession>A0A166XYI8</accession>
<protein>
    <recommendedName>
        <fullName evidence="2">Choice-of-anchor A domain-containing protein</fullName>
    </recommendedName>
</protein>
<evidence type="ECO:0000259" key="2">
    <source>
        <dbReference type="Pfam" id="PF20597"/>
    </source>
</evidence>
<dbReference type="InterPro" id="IPR026588">
    <property type="entry name" value="Choice_anch_A"/>
</dbReference>
<feature type="compositionally biased region" description="Low complexity" evidence="1">
    <location>
        <begin position="39"/>
        <end position="53"/>
    </location>
</feature>
<feature type="region of interest" description="Disordered" evidence="1">
    <location>
        <begin position="1"/>
        <end position="54"/>
    </location>
</feature>
<dbReference type="Pfam" id="PF20597">
    <property type="entry name" value="pAdhesive_15"/>
    <property type="match status" value="1"/>
</dbReference>
<evidence type="ECO:0000313" key="4">
    <source>
        <dbReference type="Proteomes" id="UP000076552"/>
    </source>
</evidence>
<evidence type="ECO:0000256" key="1">
    <source>
        <dbReference type="SAM" id="MobiDB-lite"/>
    </source>
</evidence>
<organism evidence="3 4">
    <name type="scientific">Colletotrichum tofieldiae</name>
    <dbReference type="NCBI Taxonomy" id="708197"/>
    <lineage>
        <taxon>Eukaryota</taxon>
        <taxon>Fungi</taxon>
        <taxon>Dikarya</taxon>
        <taxon>Ascomycota</taxon>
        <taxon>Pezizomycotina</taxon>
        <taxon>Sordariomycetes</taxon>
        <taxon>Hypocreomycetidae</taxon>
        <taxon>Glomerellales</taxon>
        <taxon>Glomerellaceae</taxon>
        <taxon>Colletotrichum</taxon>
        <taxon>Colletotrichum spaethianum species complex</taxon>
    </lineage>
</organism>
<comment type="caution">
    <text evidence="3">The sequence shown here is derived from an EMBL/GenBank/DDBJ whole genome shotgun (WGS) entry which is preliminary data.</text>
</comment>
<evidence type="ECO:0000313" key="3">
    <source>
        <dbReference type="EMBL" id="KZL77086.1"/>
    </source>
</evidence>
<dbReference type="Proteomes" id="UP000076552">
    <property type="component" value="Unassembled WGS sequence"/>
</dbReference>
<feature type="domain" description="Choice-of-anchor A" evidence="2">
    <location>
        <begin position="78"/>
        <end position="160"/>
    </location>
</feature>
<dbReference type="STRING" id="708197.A0A166XYI8"/>
<reference evidence="3 4" key="1">
    <citation type="submission" date="2015-06" db="EMBL/GenBank/DDBJ databases">
        <title>Survival trade-offs in plant roots during colonization by closely related pathogenic and mutualistic fungi.</title>
        <authorList>
            <person name="Hacquard S."/>
            <person name="Kracher B."/>
            <person name="Hiruma K."/>
            <person name="Weinman A."/>
            <person name="Muench P."/>
            <person name="Garrido Oter R."/>
            <person name="Ver Loren van Themaat E."/>
            <person name="Dallerey J.-F."/>
            <person name="Damm U."/>
            <person name="Henrissat B."/>
            <person name="Lespinet O."/>
            <person name="Thon M."/>
            <person name="Kemen E."/>
            <person name="McHardy A.C."/>
            <person name="Schulze-Lefert P."/>
            <person name="O'Connell R.J."/>
        </authorList>
    </citation>
    <scope>NUCLEOTIDE SEQUENCE [LARGE SCALE GENOMIC DNA]</scope>
    <source>
        <strain evidence="3 4">0861</strain>
    </source>
</reference>
<sequence>MSPRSKQPSRKGKDTPAQYGANDERYDVSPAGTTESHYASSSTTAPTGPSPATDYEEILNTATATATAVTKSKSIRSEGKITLQGPLKVAGSVLAGGDVTLNGDFDVRDKVEAYGAVEVNGNLVCDGKVKAYGNIQVAGYMSVGDKVKGFGKLRVTGTCEAKDLEIYGNTTINGFLKMTLYGSLTIVGPNSGYHVEEEEKIWGAIISREEDCGHAQGDEQMRLVDWKVSSRIFADKVKTGFDRERRDRNDAIGLMRHQVAGCFPGMAFGVEESTTEARLLMIIELHSPRDQGCAFRFCR</sequence>
<keyword evidence="4" id="KW-1185">Reference proteome</keyword>
<name>A0A166XYI8_9PEZI</name>
<gene>
    <name evidence="3" type="ORF">CT0861_10223</name>
</gene>
<proteinExistence type="predicted"/>
<dbReference type="EMBL" id="LFIV01000010">
    <property type="protein sequence ID" value="KZL77086.1"/>
    <property type="molecule type" value="Genomic_DNA"/>
</dbReference>